<dbReference type="GO" id="GO:0005634">
    <property type="term" value="C:nucleus"/>
    <property type="evidence" value="ECO:0007669"/>
    <property type="project" value="InterPro"/>
</dbReference>
<dbReference type="EMBL" id="KQ947421">
    <property type="protein sequence ID" value="KUJ14080.1"/>
    <property type="molecule type" value="Genomic_DNA"/>
</dbReference>
<dbReference type="GeneID" id="28828347"/>
<dbReference type="InParanoid" id="A0A194X1K8"/>
<keyword evidence="7" id="KW-0234">DNA repair</keyword>
<organism evidence="12 13">
    <name type="scientific">Mollisia scopiformis</name>
    <name type="common">Conifer needle endophyte fungus</name>
    <name type="synonym">Phialocephala scopiformis</name>
    <dbReference type="NCBI Taxonomy" id="149040"/>
    <lineage>
        <taxon>Eukaryota</taxon>
        <taxon>Fungi</taxon>
        <taxon>Dikarya</taxon>
        <taxon>Ascomycota</taxon>
        <taxon>Pezizomycotina</taxon>
        <taxon>Leotiomycetes</taxon>
        <taxon>Helotiales</taxon>
        <taxon>Mollisiaceae</taxon>
        <taxon>Mollisia</taxon>
    </lineage>
</organism>
<evidence type="ECO:0000256" key="8">
    <source>
        <dbReference type="ARBA" id="ARBA00023242"/>
    </source>
</evidence>
<evidence type="ECO:0000256" key="7">
    <source>
        <dbReference type="ARBA" id="ARBA00023204"/>
    </source>
</evidence>
<reference evidence="12 13" key="1">
    <citation type="submission" date="2015-10" db="EMBL/GenBank/DDBJ databases">
        <title>Full genome of DAOMC 229536 Phialocephala scopiformis, a fungal endophyte of spruce producing the potent anti-insectan compound rugulosin.</title>
        <authorList>
            <consortium name="DOE Joint Genome Institute"/>
            <person name="Walker A.K."/>
            <person name="Frasz S.L."/>
            <person name="Seifert K.A."/>
            <person name="Miller J.D."/>
            <person name="Mondo S.J."/>
            <person name="Labutti K."/>
            <person name="Lipzen A."/>
            <person name="Dockter R."/>
            <person name="Kennedy M."/>
            <person name="Grigoriev I.V."/>
            <person name="Spatafora J.W."/>
        </authorList>
    </citation>
    <scope>NUCLEOTIDE SEQUENCE [LARGE SCALE GENOMIC DNA]</scope>
    <source>
        <strain evidence="12 13">CBS 120377</strain>
    </source>
</reference>
<dbReference type="PANTHER" id="PTHR12415:SF0">
    <property type="entry name" value="TYROSYL-DNA PHOSPHODIESTERASE 1"/>
    <property type="match status" value="1"/>
</dbReference>
<dbReference type="Pfam" id="PF06087">
    <property type="entry name" value="Tyr-DNA_phospho"/>
    <property type="match status" value="1"/>
</dbReference>
<evidence type="ECO:0000313" key="12">
    <source>
        <dbReference type="EMBL" id="KUJ14080.1"/>
    </source>
</evidence>
<name>A0A194X1K8_MOLSC</name>
<dbReference type="GO" id="GO:0003697">
    <property type="term" value="F:single-stranded DNA binding"/>
    <property type="evidence" value="ECO:0007669"/>
    <property type="project" value="TreeGrafter"/>
</dbReference>
<dbReference type="STRING" id="149040.A0A194X1K8"/>
<evidence type="ECO:0000256" key="11">
    <source>
        <dbReference type="SAM" id="MobiDB-lite"/>
    </source>
</evidence>
<dbReference type="Gene3D" id="3.30.870.10">
    <property type="entry name" value="Endonuclease Chain A"/>
    <property type="match status" value="3"/>
</dbReference>
<dbReference type="Proteomes" id="UP000070700">
    <property type="component" value="Unassembled WGS sequence"/>
</dbReference>
<evidence type="ECO:0000256" key="5">
    <source>
        <dbReference type="ARBA" id="ARBA00022801"/>
    </source>
</evidence>
<keyword evidence="4" id="KW-0227">DNA damage</keyword>
<dbReference type="InterPro" id="IPR010347">
    <property type="entry name" value="Tdp1"/>
</dbReference>
<evidence type="ECO:0000256" key="1">
    <source>
        <dbReference type="ARBA" id="ARBA00004123"/>
    </source>
</evidence>
<feature type="compositionally biased region" description="Polar residues" evidence="11">
    <location>
        <begin position="65"/>
        <end position="76"/>
    </location>
</feature>
<protein>
    <submittedName>
        <fullName evidence="12">Phospholipase D/nuclease</fullName>
    </submittedName>
</protein>
<evidence type="ECO:0000256" key="10">
    <source>
        <dbReference type="PIRSR" id="PIRSR610347-2"/>
    </source>
</evidence>
<evidence type="ECO:0000256" key="4">
    <source>
        <dbReference type="ARBA" id="ARBA00022763"/>
    </source>
</evidence>
<dbReference type="GO" id="GO:0003690">
    <property type="term" value="F:double-stranded DNA binding"/>
    <property type="evidence" value="ECO:0007669"/>
    <property type="project" value="TreeGrafter"/>
</dbReference>
<keyword evidence="13" id="KW-1185">Reference proteome</keyword>
<feature type="active site" description="Nucleophile" evidence="9">
    <location>
        <position position="248"/>
    </location>
</feature>
<keyword evidence="8" id="KW-0539">Nucleus</keyword>
<dbReference type="GO" id="GO:0006281">
    <property type="term" value="P:DNA repair"/>
    <property type="evidence" value="ECO:0007669"/>
    <property type="project" value="InterPro"/>
</dbReference>
<feature type="compositionally biased region" description="Low complexity" evidence="11">
    <location>
        <begin position="79"/>
        <end position="92"/>
    </location>
</feature>
<keyword evidence="6" id="KW-0269">Exonuclease</keyword>
<sequence>MARWEEEEEERELQEAIQLSLMQDDDLEPSVIFDDTLKEVDSRIKRKAEDELSAQSAKRAHPAFSATSLPISTPLGQPSRHLTLRTSTSSDRSSTEIPKRSAMPPSLTSPTRVSSASSGVSITYPNGAIRITRTPGRQKSKNCVNLEDVIHKEHLVSACVFSFFISDREFHTHFPLSNVSDAIPIYIGRDPNQDPMVYESCIQAGISIKGKLSKNQLQNIQSDLSQLSKNVYGNNYHAFYRLSPGSSHSKILVLVYPDFLRLVITSCNMMNIDTVGGDNHWYIHDMPKLSSRATSNIPSFETDLIAHLEALNTPDDFLDSIRGKFDYSSVKVHLVTSIPGIKSGINAEKHGLLRLRRVVQDLNLKLPEKAKEKLRFEICTASIGNLSAKWLDNFNDCALGKETIKVPTEGCAVPNLKLFYPSIGDVKKADESAQHAASNIGCHTRPWDNAKAPPYYIYVGSANLSQSAWGSLIQDNRGNEATCDMKLDKITNYECGVVIPGELIESLLEPGTESWQDGIVPYVQTGDKYNLHEDRPWNDPTWVGK</sequence>
<evidence type="ECO:0000256" key="6">
    <source>
        <dbReference type="ARBA" id="ARBA00022839"/>
    </source>
</evidence>
<evidence type="ECO:0000256" key="9">
    <source>
        <dbReference type="PIRSR" id="PIRSR610347-1"/>
    </source>
</evidence>
<gene>
    <name evidence="12" type="ORF">LY89DRAFT_721198</name>
</gene>
<dbReference type="PANTHER" id="PTHR12415">
    <property type="entry name" value="TYROSYL-DNA PHOSPHODIESTERASE 1"/>
    <property type="match status" value="1"/>
</dbReference>
<accession>A0A194X1K8</accession>
<feature type="region of interest" description="Disordered" evidence="11">
    <location>
        <begin position="50"/>
        <end position="119"/>
    </location>
</feature>
<evidence type="ECO:0000256" key="3">
    <source>
        <dbReference type="ARBA" id="ARBA00022722"/>
    </source>
</evidence>
<keyword evidence="5" id="KW-0378">Hydrolase</keyword>
<dbReference type="OrthoDB" id="3907302at2759"/>
<comment type="similarity">
    <text evidence="2">Belongs to the tyrosyl-DNA phosphodiesterase family.</text>
</comment>
<proteinExistence type="inferred from homology"/>
<comment type="subcellular location">
    <subcellularLocation>
        <location evidence="1">Nucleus</location>
    </subcellularLocation>
</comment>
<dbReference type="KEGG" id="psco:LY89DRAFT_721198"/>
<keyword evidence="3" id="KW-0540">Nuclease</keyword>
<dbReference type="GO" id="GO:0017005">
    <property type="term" value="F:3'-tyrosyl-DNA phosphodiesterase activity"/>
    <property type="evidence" value="ECO:0007669"/>
    <property type="project" value="TreeGrafter"/>
</dbReference>
<feature type="compositionally biased region" description="Polar residues" evidence="11">
    <location>
        <begin position="106"/>
        <end position="119"/>
    </location>
</feature>
<dbReference type="SUPFAM" id="SSF56024">
    <property type="entry name" value="Phospholipase D/nuclease"/>
    <property type="match status" value="2"/>
</dbReference>
<feature type="binding site" evidence="10">
    <location>
        <position position="250"/>
    </location>
    <ligand>
        <name>substrate</name>
    </ligand>
</feature>
<evidence type="ECO:0000313" key="13">
    <source>
        <dbReference type="Proteomes" id="UP000070700"/>
    </source>
</evidence>
<dbReference type="RefSeq" id="XP_018068435.1">
    <property type="nucleotide sequence ID" value="XM_018218621.1"/>
</dbReference>
<evidence type="ECO:0000256" key="2">
    <source>
        <dbReference type="ARBA" id="ARBA00010205"/>
    </source>
</evidence>
<dbReference type="AlphaFoldDB" id="A0A194X1K8"/>